<gene>
    <name evidence="2" type="ORF">IE331_08870</name>
</gene>
<evidence type="ECO:0000313" key="2">
    <source>
        <dbReference type="EMBL" id="MBD8869736.1"/>
    </source>
</evidence>
<accession>A0A927K4J8</accession>
<dbReference type="Proteomes" id="UP000616839">
    <property type="component" value="Unassembled WGS sequence"/>
</dbReference>
<name>A0A927K4J8_9ACTN</name>
<feature type="region of interest" description="Disordered" evidence="1">
    <location>
        <begin position="92"/>
        <end position="112"/>
    </location>
</feature>
<evidence type="ECO:0000256" key="1">
    <source>
        <dbReference type="SAM" id="MobiDB-lite"/>
    </source>
</evidence>
<comment type="caution">
    <text evidence="2">The sequence shown here is derived from an EMBL/GenBank/DDBJ whole genome shotgun (WGS) entry which is preliminary data.</text>
</comment>
<dbReference type="PROSITE" id="PS51257">
    <property type="entry name" value="PROKAR_LIPOPROTEIN"/>
    <property type="match status" value="1"/>
</dbReference>
<organism evidence="2 3">
    <name type="scientific">Nocardioides donggukensis</name>
    <dbReference type="NCBI Taxonomy" id="2774019"/>
    <lineage>
        <taxon>Bacteria</taxon>
        <taxon>Bacillati</taxon>
        <taxon>Actinomycetota</taxon>
        <taxon>Actinomycetes</taxon>
        <taxon>Propionibacteriales</taxon>
        <taxon>Nocardioidaceae</taxon>
        <taxon>Nocardioides</taxon>
    </lineage>
</organism>
<dbReference type="RefSeq" id="WP_192142619.1">
    <property type="nucleotide sequence ID" value="NZ_JACYXZ010000002.1"/>
</dbReference>
<protein>
    <recommendedName>
        <fullName evidence="4">Lipoprotein</fullName>
    </recommendedName>
</protein>
<dbReference type="AlphaFoldDB" id="A0A927K4J8"/>
<proteinExistence type="predicted"/>
<reference evidence="2" key="1">
    <citation type="submission" date="2020-09" db="EMBL/GenBank/DDBJ databases">
        <title>Nocardioides sp. strain MJB4 16S ribosomal RNA gene Genome sequencing and assembly.</title>
        <authorList>
            <person name="Kim I."/>
        </authorList>
    </citation>
    <scope>NUCLEOTIDE SEQUENCE</scope>
    <source>
        <strain evidence="2">MJB4</strain>
    </source>
</reference>
<dbReference type="EMBL" id="JACYXZ010000002">
    <property type="protein sequence ID" value="MBD8869736.1"/>
    <property type="molecule type" value="Genomic_DNA"/>
</dbReference>
<evidence type="ECO:0000313" key="3">
    <source>
        <dbReference type="Proteomes" id="UP000616839"/>
    </source>
</evidence>
<keyword evidence="3" id="KW-1185">Reference proteome</keyword>
<evidence type="ECO:0008006" key="4">
    <source>
        <dbReference type="Google" id="ProtNLM"/>
    </source>
</evidence>
<sequence length="148" mass="15501">MTRLLGVAVVLLGLAGGGCGSSAEEQRDDYCAAVEEQGARLTRISDEGGPGGFIEALPVLEELAGQAPADLRDEWRTFLDALRGLRDALSETGLDPDDVTADGLPDGLSQQERRRVSGAASVLARDDVRSATVGIEQHALDVCSTPLL</sequence>